<sequence>MRNLISGPGVLFVRSRISPKSHPTLSESTFLTWYDTEHIPEVLSTHNVSSAFRYVDVSKTSPIGDSQNRTPFLTCYPMSDIAFTQSEAFRAISVKSEKLPGTGVIYDLADFEISYLGFLGATPRKGDVCAEGGIGRAKFMITYGVRPEEEPGQDKVVAFLEKQTAVISEAQHYIRTLHFKLLYARTNAQSRALKGLPTTDEPHFEPPTWLAIHEFSEFPEESLLENVKSDSKTILNEPGNAEGWGKTESEMHVWKVETVHGEGKLFD</sequence>
<dbReference type="Proteomes" id="UP000016936">
    <property type="component" value="Unassembled WGS sequence"/>
</dbReference>
<reference evidence="2" key="2">
    <citation type="journal article" date="2013" name="PLoS Genet.">
        <title>Comparative genome structure, secondary metabolite, and effector coding capacity across Cochliobolus pathogens.</title>
        <authorList>
            <person name="Condon B.J."/>
            <person name="Leng Y."/>
            <person name="Wu D."/>
            <person name="Bushley K.E."/>
            <person name="Ohm R.A."/>
            <person name="Otillar R."/>
            <person name="Martin J."/>
            <person name="Schackwitz W."/>
            <person name="Grimwood J."/>
            <person name="MohdZainudin N."/>
            <person name="Xue C."/>
            <person name="Wang R."/>
            <person name="Manning V.A."/>
            <person name="Dhillon B."/>
            <person name="Tu Z.J."/>
            <person name="Steffenson B.J."/>
            <person name="Salamov A."/>
            <person name="Sun H."/>
            <person name="Lowry S."/>
            <person name="LaButti K."/>
            <person name="Han J."/>
            <person name="Copeland A."/>
            <person name="Lindquist E."/>
            <person name="Barry K."/>
            <person name="Schmutz J."/>
            <person name="Baker S.E."/>
            <person name="Ciuffetti L.M."/>
            <person name="Grigoriev I.V."/>
            <person name="Zhong S."/>
            <person name="Turgeon B.G."/>
        </authorList>
    </citation>
    <scope>NUCLEOTIDE SEQUENCE [LARGE SCALE GENOMIC DNA]</scope>
    <source>
        <strain evidence="2">C5 / ATCC 48332 / race O</strain>
    </source>
</reference>
<dbReference type="OMA" id="YARTNAQ"/>
<gene>
    <name evidence="1" type="ORF">COCHEDRAFT_1158958</name>
</gene>
<dbReference type="OrthoDB" id="2851338at2759"/>
<dbReference type="AlphaFoldDB" id="M2TMI9"/>
<reference evidence="1 2" key="1">
    <citation type="journal article" date="2012" name="PLoS Pathog.">
        <title>Diverse lifestyles and strategies of plant pathogenesis encoded in the genomes of eighteen Dothideomycetes fungi.</title>
        <authorList>
            <person name="Ohm R.A."/>
            <person name="Feau N."/>
            <person name="Henrissat B."/>
            <person name="Schoch C.L."/>
            <person name="Horwitz B.A."/>
            <person name="Barry K.W."/>
            <person name="Condon B.J."/>
            <person name="Copeland A.C."/>
            <person name="Dhillon B."/>
            <person name="Glaser F."/>
            <person name="Hesse C.N."/>
            <person name="Kosti I."/>
            <person name="LaButti K."/>
            <person name="Lindquist E.A."/>
            <person name="Lucas S."/>
            <person name="Salamov A.A."/>
            <person name="Bradshaw R.E."/>
            <person name="Ciuffetti L."/>
            <person name="Hamelin R.C."/>
            <person name="Kema G.H.J."/>
            <person name="Lawrence C."/>
            <person name="Scott J.A."/>
            <person name="Spatafora J.W."/>
            <person name="Turgeon B.G."/>
            <person name="de Wit P.J.G.M."/>
            <person name="Zhong S."/>
            <person name="Goodwin S.B."/>
            <person name="Grigoriev I.V."/>
        </authorList>
    </citation>
    <scope>NUCLEOTIDE SEQUENCE [LARGE SCALE GENOMIC DNA]</scope>
    <source>
        <strain evidence="2">C5 / ATCC 48332 / race O</strain>
    </source>
</reference>
<keyword evidence="2" id="KW-1185">Reference proteome</keyword>
<evidence type="ECO:0000313" key="2">
    <source>
        <dbReference type="Proteomes" id="UP000016936"/>
    </source>
</evidence>
<dbReference type="eggNOG" id="ENOG502SR7C">
    <property type="taxonomic scope" value="Eukaryota"/>
</dbReference>
<accession>M2TMI9</accession>
<dbReference type="HOGENOM" id="CLU_073903_1_0_1"/>
<protein>
    <recommendedName>
        <fullName evidence="3">EthD domain-containing protein</fullName>
    </recommendedName>
</protein>
<dbReference type="EMBL" id="KB445581">
    <property type="protein sequence ID" value="EMD87744.1"/>
    <property type="molecule type" value="Genomic_DNA"/>
</dbReference>
<evidence type="ECO:0008006" key="3">
    <source>
        <dbReference type="Google" id="ProtNLM"/>
    </source>
</evidence>
<evidence type="ECO:0000313" key="1">
    <source>
        <dbReference type="EMBL" id="EMD87744.1"/>
    </source>
</evidence>
<name>M2TMI9_COCH5</name>
<organism evidence="1 2">
    <name type="scientific">Cochliobolus heterostrophus (strain C5 / ATCC 48332 / race O)</name>
    <name type="common">Southern corn leaf blight fungus</name>
    <name type="synonym">Bipolaris maydis</name>
    <dbReference type="NCBI Taxonomy" id="701091"/>
    <lineage>
        <taxon>Eukaryota</taxon>
        <taxon>Fungi</taxon>
        <taxon>Dikarya</taxon>
        <taxon>Ascomycota</taxon>
        <taxon>Pezizomycotina</taxon>
        <taxon>Dothideomycetes</taxon>
        <taxon>Pleosporomycetidae</taxon>
        <taxon>Pleosporales</taxon>
        <taxon>Pleosporineae</taxon>
        <taxon>Pleosporaceae</taxon>
        <taxon>Bipolaris</taxon>
    </lineage>
</organism>
<proteinExistence type="predicted"/>